<feature type="region of interest" description="Disordered" evidence="2">
    <location>
        <begin position="350"/>
        <end position="415"/>
    </location>
</feature>
<dbReference type="PANTHER" id="PTHR43038">
    <property type="entry name" value="ATP-BINDING CASSETTE, SUB-FAMILY H, MEMBER 1"/>
    <property type="match status" value="1"/>
</dbReference>
<dbReference type="RefSeq" id="XP_008477221.3">
    <property type="nucleotide sequence ID" value="XM_008478999.3"/>
</dbReference>
<dbReference type="Pfam" id="PF00005">
    <property type="entry name" value="ABC_tran"/>
    <property type="match status" value="2"/>
</dbReference>
<feature type="coiled-coil region" evidence="1">
    <location>
        <begin position="282"/>
        <end position="311"/>
    </location>
</feature>
<keyword evidence="1" id="KW-0175">Coiled coil</keyword>
<keyword evidence="4" id="KW-1185">Reference proteome</keyword>
<dbReference type="Proteomes" id="UP000079169">
    <property type="component" value="Unplaced"/>
</dbReference>
<evidence type="ECO:0000256" key="1">
    <source>
        <dbReference type="SAM" id="Coils"/>
    </source>
</evidence>
<dbReference type="PaxDb" id="121845-A0A1S3D9G8"/>
<dbReference type="Gene3D" id="3.40.50.300">
    <property type="entry name" value="P-loop containing nucleotide triphosphate hydrolases"/>
    <property type="match status" value="2"/>
</dbReference>
<dbReference type="KEGG" id="dci:103514134"/>
<dbReference type="GO" id="GO:0005524">
    <property type="term" value="F:ATP binding"/>
    <property type="evidence" value="ECO:0007669"/>
    <property type="project" value="InterPro"/>
</dbReference>
<dbReference type="GeneID" id="103514134"/>
<reference evidence="5" key="1">
    <citation type="submission" date="2025-08" db="UniProtKB">
        <authorList>
            <consortium name="RefSeq"/>
        </authorList>
    </citation>
    <scope>IDENTIFICATION</scope>
</reference>
<evidence type="ECO:0000313" key="4">
    <source>
        <dbReference type="Proteomes" id="UP000079169"/>
    </source>
</evidence>
<sequence>MSLQQIKEKAEYLQALLHLNHFKRKCGSLSGGQQRRVSLAITLLHDPELLILDEPTSGIDPVIAEEIWNHLLYLAESGRTILITTHYIDEAKKSHMVTYSLLGASGCGKTTLLSCITGQNVLNGGNIHLSITSKKQLGFMPQQISLYPEFTIDEMICYYGLIYGMSLQQIKEKAEYLQALLHLNHFKRKCGSLRYLKSVFPVVEDTVLLDTLSGSDNNVSAVFAICPYLKSVFPVVEDTVLLDTLSGSDNNVVKATEALLTLGFTKKLNNAPSTPRITLSGEDELKKEEREKEEEARKLAALSRMKTLEEKNAMKSRLQARYPNIPDRIVSLALEVVDYRETMAAHILDVTTKNDGGGEKKSEDNSVRDEKDVGPAQPSLESTVPNVDAAEPPFHTTVTIPPPQRPCTLGSTNQGKEMRKSVVITVCSDKPGQHPGMVQGKRPKGKSATKISRGTCTAEDKNYKSSLVNSPQGPNPELPVGPQEQHILPDYVPWTGPNESLLFGSKIKPKGPNKLLLSLKTIFARGPNKSLVKGPCKGLAKGSIYSQQHETTCH</sequence>
<dbReference type="InterPro" id="IPR003439">
    <property type="entry name" value="ABC_transporter-like_ATP-bd"/>
</dbReference>
<dbReference type="SUPFAM" id="SSF52540">
    <property type="entry name" value="P-loop containing nucleoside triphosphate hydrolases"/>
    <property type="match status" value="2"/>
</dbReference>
<feature type="region of interest" description="Disordered" evidence="2">
    <location>
        <begin position="428"/>
        <end position="452"/>
    </location>
</feature>
<dbReference type="GO" id="GO:0016887">
    <property type="term" value="F:ATP hydrolysis activity"/>
    <property type="evidence" value="ECO:0007669"/>
    <property type="project" value="InterPro"/>
</dbReference>
<dbReference type="PANTHER" id="PTHR43038:SF3">
    <property type="entry name" value="ABC TRANSPORTER G FAMILY MEMBER 20 ISOFORM X1"/>
    <property type="match status" value="1"/>
</dbReference>
<organism evidence="4 5">
    <name type="scientific">Diaphorina citri</name>
    <name type="common">Asian citrus psyllid</name>
    <dbReference type="NCBI Taxonomy" id="121845"/>
    <lineage>
        <taxon>Eukaryota</taxon>
        <taxon>Metazoa</taxon>
        <taxon>Ecdysozoa</taxon>
        <taxon>Arthropoda</taxon>
        <taxon>Hexapoda</taxon>
        <taxon>Insecta</taxon>
        <taxon>Pterygota</taxon>
        <taxon>Neoptera</taxon>
        <taxon>Paraneoptera</taxon>
        <taxon>Hemiptera</taxon>
        <taxon>Sternorrhyncha</taxon>
        <taxon>Psylloidea</taxon>
        <taxon>Psyllidae</taxon>
        <taxon>Diaphorininae</taxon>
        <taxon>Diaphorina</taxon>
    </lineage>
</organism>
<accession>A0A1S3D9G8</accession>
<dbReference type="CDD" id="cd14279">
    <property type="entry name" value="CUE"/>
    <property type="match status" value="1"/>
</dbReference>
<dbReference type="AlphaFoldDB" id="A0A1S3D9G8"/>
<proteinExistence type="predicted"/>
<feature type="domain" description="ABC transporter" evidence="3">
    <location>
        <begin position="9"/>
        <end position="57"/>
    </location>
</feature>
<gene>
    <name evidence="5" type="primary">LOC103514134</name>
</gene>
<feature type="domain" description="ABC transporter" evidence="3">
    <location>
        <begin position="98"/>
        <end position="187"/>
    </location>
</feature>
<feature type="compositionally biased region" description="Basic and acidic residues" evidence="2">
    <location>
        <begin position="356"/>
        <end position="373"/>
    </location>
</feature>
<name>A0A1S3D9G8_DIACI</name>
<dbReference type="InterPro" id="IPR027417">
    <property type="entry name" value="P-loop_NTPase"/>
</dbReference>
<evidence type="ECO:0000256" key="2">
    <source>
        <dbReference type="SAM" id="MobiDB-lite"/>
    </source>
</evidence>
<protein>
    <submittedName>
        <fullName evidence="5">Uncharacterized protein LOC103514134</fullName>
    </submittedName>
</protein>
<dbReference type="STRING" id="121845.A0A1S3D9G8"/>
<evidence type="ECO:0000259" key="3">
    <source>
        <dbReference type="Pfam" id="PF00005"/>
    </source>
</evidence>
<evidence type="ECO:0000313" key="5">
    <source>
        <dbReference type="RefSeq" id="XP_008477221.3"/>
    </source>
</evidence>